<dbReference type="HOGENOM" id="CLU_023205_2_0_1"/>
<dbReference type="GO" id="GO:0016491">
    <property type="term" value="F:oxidoreductase activity"/>
    <property type="evidence" value="ECO:0007669"/>
    <property type="project" value="UniProtKB-KW"/>
</dbReference>
<keyword evidence="1" id="KW-0560">Oxidoreductase</keyword>
<dbReference type="FunFam" id="3.20.20.100:FF:000004">
    <property type="entry name" value="Oxidoreductase, aldo/keto reductase"/>
    <property type="match status" value="1"/>
</dbReference>
<dbReference type="InterPro" id="IPR036812">
    <property type="entry name" value="NAD(P)_OxRdtase_dom_sf"/>
</dbReference>
<dbReference type="InParanoid" id="G4TGY6"/>
<keyword evidence="4" id="KW-1185">Reference proteome</keyword>
<dbReference type="PANTHER" id="PTHR43364">
    <property type="entry name" value="NADH-SPECIFIC METHYLGLYOXAL REDUCTASE-RELATED"/>
    <property type="match status" value="1"/>
</dbReference>
<dbReference type="Pfam" id="PF00248">
    <property type="entry name" value="Aldo_ket_red"/>
    <property type="match status" value="1"/>
</dbReference>
<dbReference type="AlphaFoldDB" id="G4TGY6"/>
<evidence type="ECO:0000259" key="2">
    <source>
        <dbReference type="Pfam" id="PF00248"/>
    </source>
</evidence>
<sequence length="347" mass="39217">MSATKVSMPYVRLGNSGLKVSRLILGCMSYGSKSWQEWVLEEEEGIEQIKEAYKLGINTFDTADVYSQGVSERILGKAVKAIGAPRSSFVIMTKVFGSVPPEGVPKEVCDSPEEYGYVNYKGLSRKHIFESIKASLERLQMDYVDVLQCHRFDPETPYQETMRALHDVVQAGYARYIGMSSCAAWQFHAMQNYAIANNLTPFISMQNYHSLIYREEENEMLPTCRLFGVGTIPWSPLAKGLLSRPLRDQHATFRSTNDPWLALIQPAGDPNLQIVHRVEEIANKKGISMTQVALAWLFTKDPVAAPIVGTTKMEHLLDMIKAVNVKLDEEDIKYLEEMYTPRTKLGY</sequence>
<dbReference type="SUPFAM" id="SSF51430">
    <property type="entry name" value="NAD(P)-linked oxidoreductase"/>
    <property type="match status" value="1"/>
</dbReference>
<comment type="caution">
    <text evidence="3">The sequence shown here is derived from an EMBL/GenBank/DDBJ whole genome shotgun (WGS) entry which is preliminary data.</text>
</comment>
<reference evidence="3 4" key="1">
    <citation type="journal article" date="2011" name="PLoS Pathog.">
        <title>Endophytic Life Strategies Decoded by Genome and Transcriptome Analyses of the Mutualistic Root Symbiont Piriformospora indica.</title>
        <authorList>
            <person name="Zuccaro A."/>
            <person name="Lahrmann U."/>
            <person name="Guldener U."/>
            <person name="Langen G."/>
            <person name="Pfiffi S."/>
            <person name="Biedenkopf D."/>
            <person name="Wong P."/>
            <person name="Samans B."/>
            <person name="Grimm C."/>
            <person name="Basiewicz M."/>
            <person name="Murat C."/>
            <person name="Martin F."/>
            <person name="Kogel K.H."/>
        </authorList>
    </citation>
    <scope>NUCLEOTIDE SEQUENCE [LARGE SCALE GENOMIC DNA]</scope>
    <source>
        <strain evidence="3 4">DSM 11827</strain>
    </source>
</reference>
<dbReference type="PANTHER" id="PTHR43364:SF4">
    <property type="entry name" value="NAD(P)-LINKED OXIDOREDUCTASE SUPERFAMILY PROTEIN"/>
    <property type="match status" value="1"/>
</dbReference>
<dbReference type="InterPro" id="IPR050523">
    <property type="entry name" value="AKR_Detox_Biosynth"/>
</dbReference>
<accession>G4TGY6</accession>
<dbReference type="GO" id="GO:0005829">
    <property type="term" value="C:cytosol"/>
    <property type="evidence" value="ECO:0007669"/>
    <property type="project" value="UniProtKB-ARBA"/>
</dbReference>
<evidence type="ECO:0000313" key="4">
    <source>
        <dbReference type="Proteomes" id="UP000007148"/>
    </source>
</evidence>
<evidence type="ECO:0000256" key="1">
    <source>
        <dbReference type="ARBA" id="ARBA00023002"/>
    </source>
</evidence>
<evidence type="ECO:0000313" key="3">
    <source>
        <dbReference type="EMBL" id="CCA70580.1"/>
    </source>
</evidence>
<proteinExistence type="predicted"/>
<protein>
    <submittedName>
        <fullName evidence="3">Related to aryl-alcohol dehydrogenases</fullName>
    </submittedName>
</protein>
<dbReference type="OMA" id="TFPAHEV"/>
<dbReference type="FunCoup" id="G4TGY6">
    <property type="interactions" value="24"/>
</dbReference>
<dbReference type="Proteomes" id="UP000007148">
    <property type="component" value="Unassembled WGS sequence"/>
</dbReference>
<gene>
    <name evidence="3" type="ORF">PIIN_04517</name>
</gene>
<dbReference type="OrthoDB" id="48988at2759"/>
<feature type="domain" description="NADP-dependent oxidoreductase" evidence="2">
    <location>
        <begin position="22"/>
        <end position="339"/>
    </location>
</feature>
<dbReference type="STRING" id="1109443.G4TGY6"/>
<dbReference type="Gene3D" id="3.20.20.100">
    <property type="entry name" value="NADP-dependent oxidoreductase domain"/>
    <property type="match status" value="1"/>
</dbReference>
<name>G4TGY6_SERID</name>
<dbReference type="eggNOG" id="KOG1575">
    <property type="taxonomic scope" value="Eukaryota"/>
</dbReference>
<dbReference type="EMBL" id="CAFZ01000087">
    <property type="protein sequence ID" value="CCA70580.1"/>
    <property type="molecule type" value="Genomic_DNA"/>
</dbReference>
<dbReference type="InterPro" id="IPR023210">
    <property type="entry name" value="NADP_OxRdtase_dom"/>
</dbReference>
<dbReference type="CDD" id="cd19079">
    <property type="entry name" value="AKR_EcYajO-like"/>
    <property type="match status" value="1"/>
</dbReference>
<organism evidence="3 4">
    <name type="scientific">Serendipita indica (strain DSM 11827)</name>
    <name type="common">Root endophyte fungus</name>
    <name type="synonym">Piriformospora indica</name>
    <dbReference type="NCBI Taxonomy" id="1109443"/>
    <lineage>
        <taxon>Eukaryota</taxon>
        <taxon>Fungi</taxon>
        <taxon>Dikarya</taxon>
        <taxon>Basidiomycota</taxon>
        <taxon>Agaricomycotina</taxon>
        <taxon>Agaricomycetes</taxon>
        <taxon>Sebacinales</taxon>
        <taxon>Serendipitaceae</taxon>
        <taxon>Serendipita</taxon>
    </lineage>
</organism>